<comment type="catalytic activity">
    <reaction evidence="5">
        <text>glucuronate acceptor + UDP-alpha-D-glucuronate = acceptor beta-D-glucuronoside + UDP + H(+)</text>
        <dbReference type="Rhea" id="RHEA:21032"/>
        <dbReference type="ChEBI" id="CHEBI:15378"/>
        <dbReference type="ChEBI" id="CHEBI:58052"/>
        <dbReference type="ChEBI" id="CHEBI:58223"/>
        <dbReference type="ChEBI" id="CHEBI:132367"/>
        <dbReference type="ChEBI" id="CHEBI:132368"/>
        <dbReference type="EC" id="2.4.1.17"/>
    </reaction>
</comment>
<dbReference type="InterPro" id="IPR035595">
    <property type="entry name" value="UDP_glycos_trans_CS"/>
</dbReference>
<dbReference type="CDD" id="cd03784">
    <property type="entry name" value="GT1_Gtf-like"/>
    <property type="match status" value="1"/>
</dbReference>
<keyword evidence="5" id="KW-1133">Transmembrane helix</keyword>
<dbReference type="FunFam" id="3.40.50.2000:FF:000050">
    <property type="entry name" value="UDP-glucuronosyltransferase"/>
    <property type="match status" value="1"/>
</dbReference>
<reference evidence="6" key="1">
    <citation type="journal article" date="2019" name="Int. J. Mol. Sci.">
        <title>UDP-Glycosyltransferase Genes in the Striped Rice Stem Borer, Chilo suppressalis (Walker), and Their Contribution to Chlorantraniliprole Resistance.</title>
        <authorList>
            <person name="Zhao J."/>
            <person name="Xu L."/>
            <person name="Sun Y."/>
            <person name="Song P."/>
            <person name="Han Z."/>
        </authorList>
    </citation>
    <scope>NUCLEOTIDE SEQUENCE</scope>
</reference>
<dbReference type="OrthoDB" id="5835829at2759"/>
<comment type="similarity">
    <text evidence="1 4">Belongs to the UDP-glycosyltransferase family.</text>
</comment>
<dbReference type="SUPFAM" id="SSF53756">
    <property type="entry name" value="UDP-Glycosyltransferase/glycogen phosphorylase"/>
    <property type="match status" value="1"/>
</dbReference>
<accession>A0A481XUA1</accession>
<evidence type="ECO:0000256" key="1">
    <source>
        <dbReference type="ARBA" id="ARBA00009995"/>
    </source>
</evidence>
<gene>
    <name evidence="6" type="primary">UGT39B10</name>
</gene>
<dbReference type="GO" id="GO:0015020">
    <property type="term" value="F:glucuronosyltransferase activity"/>
    <property type="evidence" value="ECO:0007669"/>
    <property type="project" value="UniProtKB-EC"/>
</dbReference>
<evidence type="ECO:0000256" key="2">
    <source>
        <dbReference type="ARBA" id="ARBA00022676"/>
    </source>
</evidence>
<sequence length="528" mass="61428">MLKRYLKSFILLTIFYYGECANILYVVPFTSRSHNIMLKPIGLELAKRGHNVTVITGYLEKTSLPNYKQILIDKKEIWEVLGTRPNVFTMAELSAEEFHDLIFWRGGLAFTELALNSTEVRKFLAGDNTYDLVISEQFFQEAMYTLALKYQAPLVLVTTFGNCMRHNIAFRNPLQLATVIPEFLDLNDPPSFWGRLRTFYFTYYEFAWWKYWYLVEQEKLAKKYVPGLPEPMPNLYEIQRNVSLFFINSHFSFDAPVAYLPNVVEIGGVHLTRSSEKLPEDLQSLLDKAKEGVIYVNFGSNVRSSELPVDKMNALIKVFSELNHTILWKWEDDKSDLKTKNIVFRKWFPQKEVLSHPNIKVFISHGGLIGTQEAIFHGVPIIGVPIYADQYNNLLQAQHLGFGKILRFEDINEQSLRSKLVDVLFNVSYQNVAKEMSKRFKDRPMTPLDTAMYWIEYVIRHNGADFIKNPAIQLSWVAYNMLDVYAFLLVVLLVFLYMIISVILFFKRYFSSKANAEKSKSSRNKKKN</sequence>
<dbReference type="GO" id="GO:0016020">
    <property type="term" value="C:membrane"/>
    <property type="evidence" value="ECO:0007669"/>
    <property type="project" value="UniProtKB-SubCell"/>
</dbReference>
<evidence type="ECO:0000256" key="3">
    <source>
        <dbReference type="ARBA" id="ARBA00022679"/>
    </source>
</evidence>
<evidence type="ECO:0000256" key="4">
    <source>
        <dbReference type="RuleBase" id="RU003718"/>
    </source>
</evidence>
<dbReference type="Gene3D" id="3.40.50.2000">
    <property type="entry name" value="Glycogen Phosphorylase B"/>
    <property type="match status" value="2"/>
</dbReference>
<dbReference type="AlphaFoldDB" id="A0A481XUA1"/>
<keyword evidence="3 4" id="KW-0808">Transferase</keyword>
<dbReference type="PROSITE" id="PS00375">
    <property type="entry name" value="UDPGT"/>
    <property type="match status" value="1"/>
</dbReference>
<keyword evidence="2 4" id="KW-0328">Glycosyltransferase</keyword>
<evidence type="ECO:0000313" key="6">
    <source>
        <dbReference type="EMBL" id="QBK47163.1"/>
    </source>
</evidence>
<keyword evidence="5" id="KW-0472">Membrane</keyword>
<dbReference type="EMBL" id="MK135477">
    <property type="protein sequence ID" value="QBK47163.1"/>
    <property type="molecule type" value="mRNA"/>
</dbReference>
<dbReference type="Pfam" id="PF00201">
    <property type="entry name" value="UDPGT"/>
    <property type="match status" value="1"/>
</dbReference>
<name>A0A481XUA1_CHISP</name>
<keyword evidence="5" id="KW-0812">Transmembrane</keyword>
<dbReference type="InterPro" id="IPR002213">
    <property type="entry name" value="UDP_glucos_trans"/>
</dbReference>
<evidence type="ECO:0000256" key="5">
    <source>
        <dbReference type="RuleBase" id="RU362059"/>
    </source>
</evidence>
<proteinExistence type="evidence at transcript level"/>
<dbReference type="PANTHER" id="PTHR48043">
    <property type="entry name" value="EG:EG0003.4 PROTEIN-RELATED"/>
    <property type="match status" value="1"/>
</dbReference>
<dbReference type="EC" id="2.4.1.17" evidence="5"/>
<dbReference type="InterPro" id="IPR050271">
    <property type="entry name" value="UDP-glycosyltransferase"/>
</dbReference>
<dbReference type="PANTHER" id="PTHR48043:SF159">
    <property type="entry name" value="EG:EG0003.4 PROTEIN-RELATED"/>
    <property type="match status" value="1"/>
</dbReference>
<feature type="transmembrane region" description="Helical" evidence="5">
    <location>
        <begin position="484"/>
        <end position="506"/>
    </location>
</feature>
<protein>
    <recommendedName>
        <fullName evidence="5">UDP-glucuronosyltransferase</fullName>
        <ecNumber evidence="5">2.4.1.17</ecNumber>
    </recommendedName>
</protein>
<comment type="subcellular location">
    <subcellularLocation>
        <location evidence="5">Membrane</location>
        <topology evidence="5">Single-pass membrane protein</topology>
    </subcellularLocation>
</comment>
<organism evidence="6">
    <name type="scientific">Chilo suppressalis</name>
    <name type="common">Asiatic rice borer moth</name>
    <dbReference type="NCBI Taxonomy" id="168631"/>
    <lineage>
        <taxon>Eukaryota</taxon>
        <taxon>Metazoa</taxon>
        <taxon>Ecdysozoa</taxon>
        <taxon>Arthropoda</taxon>
        <taxon>Hexapoda</taxon>
        <taxon>Insecta</taxon>
        <taxon>Pterygota</taxon>
        <taxon>Neoptera</taxon>
        <taxon>Endopterygota</taxon>
        <taxon>Lepidoptera</taxon>
        <taxon>Glossata</taxon>
        <taxon>Ditrysia</taxon>
        <taxon>Pyraloidea</taxon>
        <taxon>Crambidae</taxon>
        <taxon>Crambinae</taxon>
        <taxon>Chilo</taxon>
    </lineage>
</organism>